<sequence length="97" mass="10358">MFNSLSLNIYLLLGTVFAYGQTNSGKTHTMRGSNAEPGVIPRVVHDLFGLIQEASKDADAAAKPAKPPWAPNQTPRGVGVAAGYFQAPDGRHLEHQS</sequence>
<keyword evidence="2" id="KW-1185">Reference proteome</keyword>
<name>A0ACC0PRN6_RHOML</name>
<dbReference type="EMBL" id="CM046389">
    <property type="protein sequence ID" value="KAI8567799.1"/>
    <property type="molecule type" value="Genomic_DNA"/>
</dbReference>
<gene>
    <name evidence="1" type="ORF">RHMOL_Rhmol02G0149700</name>
</gene>
<organism evidence="1 2">
    <name type="scientific">Rhododendron molle</name>
    <name type="common">Chinese azalea</name>
    <name type="synonym">Azalea mollis</name>
    <dbReference type="NCBI Taxonomy" id="49168"/>
    <lineage>
        <taxon>Eukaryota</taxon>
        <taxon>Viridiplantae</taxon>
        <taxon>Streptophyta</taxon>
        <taxon>Embryophyta</taxon>
        <taxon>Tracheophyta</taxon>
        <taxon>Spermatophyta</taxon>
        <taxon>Magnoliopsida</taxon>
        <taxon>eudicotyledons</taxon>
        <taxon>Gunneridae</taxon>
        <taxon>Pentapetalae</taxon>
        <taxon>asterids</taxon>
        <taxon>Ericales</taxon>
        <taxon>Ericaceae</taxon>
        <taxon>Ericoideae</taxon>
        <taxon>Rhodoreae</taxon>
        <taxon>Rhododendron</taxon>
    </lineage>
</organism>
<dbReference type="Proteomes" id="UP001062846">
    <property type="component" value="Chromosome 2"/>
</dbReference>
<comment type="caution">
    <text evidence="1">The sequence shown here is derived from an EMBL/GenBank/DDBJ whole genome shotgun (WGS) entry which is preliminary data.</text>
</comment>
<protein>
    <submittedName>
        <fullName evidence="1">Uncharacterized protein</fullName>
    </submittedName>
</protein>
<evidence type="ECO:0000313" key="2">
    <source>
        <dbReference type="Proteomes" id="UP001062846"/>
    </source>
</evidence>
<proteinExistence type="predicted"/>
<evidence type="ECO:0000313" key="1">
    <source>
        <dbReference type="EMBL" id="KAI8567799.1"/>
    </source>
</evidence>
<accession>A0ACC0PRN6</accession>
<reference evidence="1" key="1">
    <citation type="submission" date="2022-02" db="EMBL/GenBank/DDBJ databases">
        <title>Plant Genome Project.</title>
        <authorList>
            <person name="Zhang R.-G."/>
        </authorList>
    </citation>
    <scope>NUCLEOTIDE SEQUENCE</scope>
    <source>
        <strain evidence="1">AT1</strain>
    </source>
</reference>